<dbReference type="AlphaFoldDB" id="A0A0R2BJE5"/>
<dbReference type="PROSITE" id="PS51096">
    <property type="entry name" value="PTS_EIIA_TYPE_4"/>
    <property type="match status" value="1"/>
</dbReference>
<keyword evidence="4" id="KW-1185">Reference proteome</keyword>
<accession>A0A0R2BJE5</accession>
<dbReference type="GO" id="GO:0016020">
    <property type="term" value="C:membrane"/>
    <property type="evidence" value="ECO:0007669"/>
    <property type="project" value="InterPro"/>
</dbReference>
<dbReference type="Gene3D" id="3.40.50.510">
    <property type="entry name" value="Phosphotransferase system, mannose-type IIA component"/>
    <property type="match status" value="1"/>
</dbReference>
<gene>
    <name evidence="3" type="ORF">FC84_GL000426</name>
</gene>
<evidence type="ECO:0000313" key="4">
    <source>
        <dbReference type="Proteomes" id="UP000051813"/>
    </source>
</evidence>
<keyword evidence="1" id="KW-0808">Transferase</keyword>
<dbReference type="Proteomes" id="UP000051813">
    <property type="component" value="Unassembled WGS sequence"/>
</dbReference>
<protein>
    <recommendedName>
        <fullName evidence="2">PTS EIIA type-4 domain-containing protein</fullName>
    </recommendedName>
</protein>
<reference evidence="3 4" key="1">
    <citation type="journal article" date="2015" name="Genome Announc.">
        <title>Expanding the biotechnology potential of lactobacilli through comparative genomics of 213 strains and associated genera.</title>
        <authorList>
            <person name="Sun Z."/>
            <person name="Harris H.M."/>
            <person name="McCann A."/>
            <person name="Guo C."/>
            <person name="Argimon S."/>
            <person name="Zhang W."/>
            <person name="Yang X."/>
            <person name="Jeffery I.B."/>
            <person name="Cooney J.C."/>
            <person name="Kagawa T.F."/>
            <person name="Liu W."/>
            <person name="Song Y."/>
            <person name="Salvetti E."/>
            <person name="Wrobel A."/>
            <person name="Rasinkangas P."/>
            <person name="Parkhill J."/>
            <person name="Rea M.C."/>
            <person name="O'Sullivan O."/>
            <person name="Ritari J."/>
            <person name="Douillard F.P."/>
            <person name="Paul Ross R."/>
            <person name="Yang R."/>
            <person name="Briner A.E."/>
            <person name="Felis G.E."/>
            <person name="de Vos W.M."/>
            <person name="Barrangou R."/>
            <person name="Klaenhammer T.R."/>
            <person name="Caufield P.W."/>
            <person name="Cui Y."/>
            <person name="Zhang H."/>
            <person name="O'Toole P.W."/>
        </authorList>
    </citation>
    <scope>NUCLEOTIDE SEQUENCE [LARGE SCALE GENOMIC DNA]</scope>
    <source>
        <strain evidence="3 4">DSM 20335</strain>
    </source>
</reference>
<dbReference type="PATRIC" id="fig|1423738.3.peg.436"/>
<sequence length="137" mass="15253">MLSTLNIIAGDTTNITTASGYVEGHDIKKEVDLFIDSLSKTDETIIFTDLYGGSVNQYITEKAATCHYPINIISGFNAPLVLSIALLPDPISKSDIESQILQARDGMKLVEIQNPLIEEHDEELDFFETHDKENEHD</sequence>
<comment type="caution">
    <text evidence="3">The sequence shown here is derived from an EMBL/GenBank/DDBJ whole genome shotgun (WGS) entry which is preliminary data.</text>
</comment>
<dbReference type="InterPro" id="IPR036662">
    <property type="entry name" value="PTS_EIIA_man-typ_sf"/>
</dbReference>
<dbReference type="GO" id="GO:0009401">
    <property type="term" value="P:phosphoenolpyruvate-dependent sugar phosphotransferase system"/>
    <property type="evidence" value="ECO:0007669"/>
    <property type="project" value="InterPro"/>
</dbReference>
<dbReference type="GO" id="GO:0016740">
    <property type="term" value="F:transferase activity"/>
    <property type="evidence" value="ECO:0007669"/>
    <property type="project" value="UniProtKB-KW"/>
</dbReference>
<evidence type="ECO:0000313" key="3">
    <source>
        <dbReference type="EMBL" id="KRM78626.1"/>
    </source>
</evidence>
<name>A0A0R2BJE5_9LACO</name>
<dbReference type="InterPro" id="IPR004701">
    <property type="entry name" value="PTS_EIIA_man-typ"/>
</dbReference>
<proteinExistence type="predicted"/>
<dbReference type="Pfam" id="PF03610">
    <property type="entry name" value="EIIA-man"/>
    <property type="match status" value="1"/>
</dbReference>
<evidence type="ECO:0000259" key="2">
    <source>
        <dbReference type="PROSITE" id="PS51096"/>
    </source>
</evidence>
<feature type="domain" description="PTS EIIA type-4" evidence="2">
    <location>
        <begin position="1"/>
        <end position="124"/>
    </location>
</feature>
<organism evidence="3 4">
    <name type="scientific">Lapidilactobacillus dextrinicus DSM 20335</name>
    <dbReference type="NCBI Taxonomy" id="1423738"/>
    <lineage>
        <taxon>Bacteria</taxon>
        <taxon>Bacillati</taxon>
        <taxon>Bacillota</taxon>
        <taxon>Bacilli</taxon>
        <taxon>Lactobacillales</taxon>
        <taxon>Lactobacillaceae</taxon>
        <taxon>Lapidilactobacillus</taxon>
    </lineage>
</organism>
<evidence type="ECO:0000256" key="1">
    <source>
        <dbReference type="ARBA" id="ARBA00022679"/>
    </source>
</evidence>
<dbReference type="SUPFAM" id="SSF53062">
    <property type="entry name" value="PTS system fructose IIA component-like"/>
    <property type="match status" value="1"/>
</dbReference>
<dbReference type="STRING" id="1423738.FC84_GL000426"/>
<dbReference type="EMBL" id="AYYK01000014">
    <property type="protein sequence ID" value="KRM78626.1"/>
    <property type="molecule type" value="Genomic_DNA"/>
</dbReference>